<keyword evidence="8 9" id="KW-0807">Transducer</keyword>
<keyword evidence="4 10" id="KW-1133">Transmembrane helix</keyword>
<dbReference type="PANTHER" id="PTHR24233">
    <property type="entry name" value="P2Y PURINOCEPTOR-RELATED G-PROTEIN COUPLED RECEPTOR"/>
    <property type="match status" value="1"/>
</dbReference>
<sequence length="318" mass="36546">MVPFTYFYYMIFLTGIIGSLVALWAFIHQPKNSKSINVYLTNLLTSDFLLTLALPFKIAVDLGIAPWKLKIFHCQVSACLIYINMYVSIMFLAFVSVDRYLEITQTSKIFKIQNTGFAKMMSSVIWLLLILITIPNMLIPIQDISEKPLVTCAEFKTQLGLHWHTLTTFICIAIFMNASAVILISNGLILKRLCHETDNQNYKNVKRAMRNILIVTVGYVVCFVPYHIVRLPYTLTQNKVINDCSLKRSLFLAKESTLLLAVLNLCFDPILYFYLSHSFREKITEAFRPQRKTSEKIPKKNGECQNLKDTEDQRIVAS</sequence>
<gene>
    <name evidence="12" type="primary">Gpr171</name>
    <name evidence="12" type="ORF">GTO92_0009337</name>
</gene>
<feature type="transmembrane region" description="Helical" evidence="10">
    <location>
        <begin position="122"/>
        <end position="141"/>
    </location>
</feature>
<comment type="similarity">
    <text evidence="9">Belongs to the G-protein coupled receptor 1 family.</text>
</comment>
<comment type="caution">
    <text evidence="12">The sequence shown here is derived from an EMBL/GenBank/DDBJ whole genome shotgun (WGS) entry which is preliminary data.</text>
</comment>
<evidence type="ECO:0000256" key="8">
    <source>
        <dbReference type="ARBA" id="ARBA00023224"/>
    </source>
</evidence>
<proteinExistence type="inferred from homology"/>
<feature type="non-terminal residue" evidence="12">
    <location>
        <position position="318"/>
    </location>
</feature>
<comment type="subcellular location">
    <subcellularLocation>
        <location evidence="1">Cell membrane</location>
        <topology evidence="1">Multi-pass membrane protein</topology>
    </subcellularLocation>
</comment>
<dbReference type="Gene3D" id="1.20.1070.10">
    <property type="entry name" value="Rhodopsin 7-helix transmembrane proteins"/>
    <property type="match status" value="1"/>
</dbReference>
<feature type="transmembrane region" description="Helical" evidence="10">
    <location>
        <begin position="80"/>
        <end position="101"/>
    </location>
</feature>
<evidence type="ECO:0000256" key="1">
    <source>
        <dbReference type="ARBA" id="ARBA00004651"/>
    </source>
</evidence>
<reference evidence="12" key="1">
    <citation type="journal article" date="2021" name="Cell">
        <title>Tracing the genetic footprints of vertebrate landing in non-teleost ray-finned fishes.</title>
        <authorList>
            <person name="Bi X."/>
            <person name="Wang K."/>
            <person name="Yang L."/>
            <person name="Pan H."/>
            <person name="Jiang H."/>
            <person name="Wei Q."/>
            <person name="Fang M."/>
            <person name="Yu H."/>
            <person name="Zhu C."/>
            <person name="Cai Y."/>
            <person name="He Y."/>
            <person name="Gan X."/>
            <person name="Zeng H."/>
            <person name="Yu D."/>
            <person name="Zhu Y."/>
            <person name="Jiang H."/>
            <person name="Qiu Q."/>
            <person name="Yang H."/>
            <person name="Zhang Y.E."/>
            <person name="Wang W."/>
            <person name="Zhu M."/>
            <person name="He S."/>
            <person name="Zhang G."/>
        </authorList>
    </citation>
    <scope>NUCLEOTIDE SEQUENCE</scope>
    <source>
        <strain evidence="12">Bchr_001</strain>
    </source>
</reference>
<dbReference type="InterPro" id="IPR017452">
    <property type="entry name" value="GPCR_Rhodpsn_7TM"/>
</dbReference>
<dbReference type="PROSITE" id="PS00237">
    <property type="entry name" value="G_PROTEIN_RECEP_F1_1"/>
    <property type="match status" value="1"/>
</dbReference>
<name>A0ABS2Z2S0_POLSE</name>
<accession>A0ABS2Z2S0</accession>
<evidence type="ECO:0000256" key="4">
    <source>
        <dbReference type="ARBA" id="ARBA00022989"/>
    </source>
</evidence>
<keyword evidence="2" id="KW-1003">Cell membrane</keyword>
<dbReference type="PANTHER" id="PTHR24233:SF4">
    <property type="entry name" value="G-PROTEIN COUPLED RECEPTOR 171"/>
    <property type="match status" value="1"/>
</dbReference>
<evidence type="ECO:0000256" key="6">
    <source>
        <dbReference type="ARBA" id="ARBA00023136"/>
    </source>
</evidence>
<evidence type="ECO:0000256" key="2">
    <source>
        <dbReference type="ARBA" id="ARBA00022475"/>
    </source>
</evidence>
<feature type="domain" description="G-protein coupled receptors family 1 profile" evidence="11">
    <location>
        <begin position="18"/>
        <end position="272"/>
    </location>
</feature>
<keyword evidence="6 10" id="KW-0472">Membrane</keyword>
<evidence type="ECO:0000256" key="3">
    <source>
        <dbReference type="ARBA" id="ARBA00022692"/>
    </source>
</evidence>
<keyword evidence="3 9" id="KW-0812">Transmembrane</keyword>
<dbReference type="InterPro" id="IPR000276">
    <property type="entry name" value="GPCR_Rhodpsn"/>
</dbReference>
<dbReference type="Proteomes" id="UP001166052">
    <property type="component" value="Unassembled WGS sequence"/>
</dbReference>
<feature type="transmembrane region" description="Helical" evidence="10">
    <location>
        <begin position="256"/>
        <end position="275"/>
    </location>
</feature>
<evidence type="ECO:0000256" key="10">
    <source>
        <dbReference type="SAM" id="Phobius"/>
    </source>
</evidence>
<dbReference type="PRINTS" id="PR01157">
    <property type="entry name" value="P2YPURNOCPTR"/>
</dbReference>
<feature type="transmembrane region" description="Helical" evidence="10">
    <location>
        <begin position="39"/>
        <end position="60"/>
    </location>
</feature>
<keyword evidence="7 9" id="KW-0675">Receptor</keyword>
<evidence type="ECO:0000313" key="13">
    <source>
        <dbReference type="Proteomes" id="UP001166052"/>
    </source>
</evidence>
<evidence type="ECO:0000259" key="11">
    <source>
        <dbReference type="PROSITE" id="PS50262"/>
    </source>
</evidence>
<keyword evidence="5 9" id="KW-0297">G-protein coupled receptor</keyword>
<feature type="non-terminal residue" evidence="12">
    <location>
        <position position="1"/>
    </location>
</feature>
<keyword evidence="13" id="KW-1185">Reference proteome</keyword>
<evidence type="ECO:0000256" key="7">
    <source>
        <dbReference type="ARBA" id="ARBA00023170"/>
    </source>
</evidence>
<feature type="transmembrane region" description="Helical" evidence="10">
    <location>
        <begin position="211"/>
        <end position="229"/>
    </location>
</feature>
<evidence type="ECO:0000256" key="9">
    <source>
        <dbReference type="RuleBase" id="RU000688"/>
    </source>
</evidence>
<dbReference type="Pfam" id="PF00001">
    <property type="entry name" value="7tm_1"/>
    <property type="match status" value="1"/>
</dbReference>
<dbReference type="PRINTS" id="PR00237">
    <property type="entry name" value="GPCRRHODOPSN"/>
</dbReference>
<dbReference type="PROSITE" id="PS50262">
    <property type="entry name" value="G_PROTEIN_RECEP_F1_2"/>
    <property type="match status" value="1"/>
</dbReference>
<dbReference type="SUPFAM" id="SSF81321">
    <property type="entry name" value="Family A G protein-coupled receptor-like"/>
    <property type="match status" value="1"/>
</dbReference>
<dbReference type="EMBL" id="JAAWVN010017942">
    <property type="protein sequence ID" value="MBN3292729.1"/>
    <property type="molecule type" value="Genomic_DNA"/>
</dbReference>
<evidence type="ECO:0000313" key="12">
    <source>
        <dbReference type="EMBL" id="MBN3292729.1"/>
    </source>
</evidence>
<organism evidence="12 13">
    <name type="scientific">Polypterus senegalus</name>
    <name type="common">Senegal bichir</name>
    <dbReference type="NCBI Taxonomy" id="55291"/>
    <lineage>
        <taxon>Eukaryota</taxon>
        <taxon>Metazoa</taxon>
        <taxon>Chordata</taxon>
        <taxon>Craniata</taxon>
        <taxon>Vertebrata</taxon>
        <taxon>Euteleostomi</taxon>
        <taxon>Actinopterygii</taxon>
        <taxon>Polypteriformes</taxon>
        <taxon>Polypteridae</taxon>
        <taxon>Polypterus</taxon>
    </lineage>
</organism>
<protein>
    <submittedName>
        <fullName evidence="12">GP171 protein</fullName>
    </submittedName>
</protein>
<feature type="transmembrane region" description="Helical" evidence="10">
    <location>
        <begin position="161"/>
        <end position="190"/>
    </location>
</feature>
<feature type="transmembrane region" description="Helical" evidence="10">
    <location>
        <begin position="6"/>
        <end position="27"/>
    </location>
</feature>
<evidence type="ECO:0000256" key="5">
    <source>
        <dbReference type="ARBA" id="ARBA00023040"/>
    </source>
</evidence>